<evidence type="ECO:0000256" key="2">
    <source>
        <dbReference type="SAM" id="Phobius"/>
    </source>
</evidence>
<dbReference type="Proteomes" id="UP000015106">
    <property type="component" value="Chromosome 4"/>
</dbReference>
<keyword evidence="2" id="KW-0472">Membrane</keyword>
<evidence type="ECO:0000313" key="4">
    <source>
        <dbReference type="Proteomes" id="UP000015106"/>
    </source>
</evidence>
<accession>A0A8R7UAU1</accession>
<reference evidence="3" key="2">
    <citation type="submission" date="2018-03" db="EMBL/GenBank/DDBJ databases">
        <title>The Triticum urartu genome reveals the dynamic nature of wheat genome evolution.</title>
        <authorList>
            <person name="Ling H."/>
            <person name="Ma B."/>
            <person name="Shi X."/>
            <person name="Liu H."/>
            <person name="Dong L."/>
            <person name="Sun H."/>
            <person name="Cao Y."/>
            <person name="Gao Q."/>
            <person name="Zheng S."/>
            <person name="Li Y."/>
            <person name="Yu Y."/>
            <person name="Du H."/>
            <person name="Qi M."/>
            <person name="Li Y."/>
            <person name="Yu H."/>
            <person name="Cui Y."/>
            <person name="Wang N."/>
            <person name="Chen C."/>
            <person name="Wu H."/>
            <person name="Zhao Y."/>
            <person name="Zhang J."/>
            <person name="Li Y."/>
            <person name="Zhou W."/>
            <person name="Zhang B."/>
            <person name="Hu W."/>
            <person name="Eijk M."/>
            <person name="Tang J."/>
            <person name="Witsenboer H."/>
            <person name="Zhao S."/>
            <person name="Li Z."/>
            <person name="Zhang A."/>
            <person name="Wang D."/>
            <person name="Liang C."/>
        </authorList>
    </citation>
    <scope>NUCLEOTIDE SEQUENCE [LARGE SCALE GENOMIC DNA]</scope>
    <source>
        <strain evidence="3">cv. G1812</strain>
    </source>
</reference>
<reference evidence="3" key="3">
    <citation type="submission" date="2022-06" db="UniProtKB">
        <authorList>
            <consortium name="EnsemblPlants"/>
        </authorList>
    </citation>
    <scope>IDENTIFICATION</scope>
</reference>
<feature type="region of interest" description="Disordered" evidence="1">
    <location>
        <begin position="1"/>
        <end position="87"/>
    </location>
</feature>
<dbReference type="EnsemblPlants" id="TuG1812G0400002893.01.T01">
    <property type="protein sequence ID" value="TuG1812G0400002893.01.T01"/>
    <property type="gene ID" value="TuG1812G0400002893.01"/>
</dbReference>
<proteinExistence type="predicted"/>
<dbReference type="Gramene" id="TuG1812G0400002893.01.T01">
    <property type="protein sequence ID" value="TuG1812G0400002893.01.T01"/>
    <property type="gene ID" value="TuG1812G0400002893.01"/>
</dbReference>
<keyword evidence="4" id="KW-1185">Reference proteome</keyword>
<keyword evidence="2" id="KW-0812">Transmembrane</keyword>
<feature type="transmembrane region" description="Helical" evidence="2">
    <location>
        <begin position="100"/>
        <end position="124"/>
    </location>
</feature>
<feature type="compositionally biased region" description="Low complexity" evidence="1">
    <location>
        <begin position="56"/>
        <end position="68"/>
    </location>
</feature>
<dbReference type="AlphaFoldDB" id="A0A8R7UAU1"/>
<evidence type="ECO:0000313" key="3">
    <source>
        <dbReference type="EnsemblPlants" id="TuG1812G0400002893.01.T01"/>
    </source>
</evidence>
<organism evidence="3 4">
    <name type="scientific">Triticum urartu</name>
    <name type="common">Red wild einkorn</name>
    <name type="synonym">Crithodium urartu</name>
    <dbReference type="NCBI Taxonomy" id="4572"/>
    <lineage>
        <taxon>Eukaryota</taxon>
        <taxon>Viridiplantae</taxon>
        <taxon>Streptophyta</taxon>
        <taxon>Embryophyta</taxon>
        <taxon>Tracheophyta</taxon>
        <taxon>Spermatophyta</taxon>
        <taxon>Magnoliopsida</taxon>
        <taxon>Liliopsida</taxon>
        <taxon>Poales</taxon>
        <taxon>Poaceae</taxon>
        <taxon>BOP clade</taxon>
        <taxon>Pooideae</taxon>
        <taxon>Triticodae</taxon>
        <taxon>Triticeae</taxon>
        <taxon>Triticinae</taxon>
        <taxon>Triticum</taxon>
    </lineage>
</organism>
<evidence type="ECO:0000256" key="1">
    <source>
        <dbReference type="SAM" id="MobiDB-lite"/>
    </source>
</evidence>
<feature type="compositionally biased region" description="Basic and acidic residues" evidence="1">
    <location>
        <begin position="12"/>
        <end position="37"/>
    </location>
</feature>
<protein>
    <submittedName>
        <fullName evidence="3">Uncharacterized protein</fullName>
    </submittedName>
</protein>
<sequence>HGLTASPTLAHAHAEQSGRREAENRGWRRRSRSDFRAHPSAPSLPAGFRPPSLTSDLRPLPLRVVDLRPPSRRRAHRRTPPWSKTEAAADAQGCSKVPTLVLVMLLVKLTYLKQILMLLLTVLARKRTKVQRHGHTSQFRMMIRIMLTEQVFIPEFVLSSSACACIGQVFVPEFLHVV</sequence>
<feature type="compositionally biased region" description="Basic residues" evidence="1">
    <location>
        <begin position="70"/>
        <end position="79"/>
    </location>
</feature>
<keyword evidence="2" id="KW-1133">Transmembrane helix</keyword>
<reference evidence="4" key="1">
    <citation type="journal article" date="2013" name="Nature">
        <title>Draft genome of the wheat A-genome progenitor Triticum urartu.</title>
        <authorList>
            <person name="Ling H.Q."/>
            <person name="Zhao S."/>
            <person name="Liu D."/>
            <person name="Wang J."/>
            <person name="Sun H."/>
            <person name="Zhang C."/>
            <person name="Fan H."/>
            <person name="Li D."/>
            <person name="Dong L."/>
            <person name="Tao Y."/>
            <person name="Gao C."/>
            <person name="Wu H."/>
            <person name="Li Y."/>
            <person name="Cui Y."/>
            <person name="Guo X."/>
            <person name="Zheng S."/>
            <person name="Wang B."/>
            <person name="Yu K."/>
            <person name="Liang Q."/>
            <person name="Yang W."/>
            <person name="Lou X."/>
            <person name="Chen J."/>
            <person name="Feng M."/>
            <person name="Jian J."/>
            <person name="Zhang X."/>
            <person name="Luo G."/>
            <person name="Jiang Y."/>
            <person name="Liu J."/>
            <person name="Wang Z."/>
            <person name="Sha Y."/>
            <person name="Zhang B."/>
            <person name="Wu H."/>
            <person name="Tang D."/>
            <person name="Shen Q."/>
            <person name="Xue P."/>
            <person name="Zou S."/>
            <person name="Wang X."/>
            <person name="Liu X."/>
            <person name="Wang F."/>
            <person name="Yang Y."/>
            <person name="An X."/>
            <person name="Dong Z."/>
            <person name="Zhang K."/>
            <person name="Zhang X."/>
            <person name="Luo M.C."/>
            <person name="Dvorak J."/>
            <person name="Tong Y."/>
            <person name="Wang J."/>
            <person name="Yang H."/>
            <person name="Li Z."/>
            <person name="Wang D."/>
            <person name="Zhang A."/>
            <person name="Wang J."/>
        </authorList>
    </citation>
    <scope>NUCLEOTIDE SEQUENCE</scope>
    <source>
        <strain evidence="4">cv. G1812</strain>
    </source>
</reference>
<name>A0A8R7UAU1_TRIUA</name>